<gene>
    <name evidence="3" type="ORF">BLX24_07695</name>
</gene>
<accession>A0A1S2VLV2</accession>
<evidence type="ECO:0008006" key="5">
    <source>
        <dbReference type="Google" id="ProtNLM"/>
    </source>
</evidence>
<dbReference type="InterPro" id="IPR021448">
    <property type="entry name" value="DUF3098"/>
</dbReference>
<sequence length="101" mass="10717">MAKVSPKGKETTTPEVAESQPVVSRFTSTPKPDKAAALPFGKANYQLMVAGILVILVGFIVMSLDKETFGFGAMGLTVGPLIVMAGFIIEFFAILKKPNQA</sequence>
<keyword evidence="2" id="KW-0812">Transmembrane</keyword>
<feature type="transmembrane region" description="Helical" evidence="2">
    <location>
        <begin position="70"/>
        <end position="95"/>
    </location>
</feature>
<feature type="region of interest" description="Disordered" evidence="1">
    <location>
        <begin position="1"/>
        <end position="32"/>
    </location>
</feature>
<keyword evidence="2" id="KW-1133">Transmembrane helix</keyword>
<evidence type="ECO:0000256" key="1">
    <source>
        <dbReference type="SAM" id="MobiDB-lite"/>
    </source>
</evidence>
<dbReference type="RefSeq" id="WP_071502534.1">
    <property type="nucleotide sequence ID" value="NZ_MORL01000003.1"/>
</dbReference>
<name>A0A1S2VLV2_9BACT</name>
<keyword evidence="2" id="KW-0472">Membrane</keyword>
<dbReference type="OrthoDB" id="963379at2"/>
<evidence type="ECO:0000313" key="4">
    <source>
        <dbReference type="Proteomes" id="UP000181790"/>
    </source>
</evidence>
<feature type="transmembrane region" description="Helical" evidence="2">
    <location>
        <begin position="47"/>
        <end position="64"/>
    </location>
</feature>
<keyword evidence="4" id="KW-1185">Reference proteome</keyword>
<feature type="compositionally biased region" description="Polar residues" evidence="1">
    <location>
        <begin position="21"/>
        <end position="30"/>
    </location>
</feature>
<evidence type="ECO:0000256" key="2">
    <source>
        <dbReference type="SAM" id="Phobius"/>
    </source>
</evidence>
<organism evidence="3 4">
    <name type="scientific">Arsenicibacter rosenii</name>
    <dbReference type="NCBI Taxonomy" id="1750698"/>
    <lineage>
        <taxon>Bacteria</taxon>
        <taxon>Pseudomonadati</taxon>
        <taxon>Bacteroidota</taxon>
        <taxon>Cytophagia</taxon>
        <taxon>Cytophagales</taxon>
        <taxon>Spirosomataceae</taxon>
        <taxon>Arsenicibacter</taxon>
    </lineage>
</organism>
<dbReference type="EMBL" id="MORL01000003">
    <property type="protein sequence ID" value="OIN59734.1"/>
    <property type="molecule type" value="Genomic_DNA"/>
</dbReference>
<comment type="caution">
    <text evidence="3">The sequence shown here is derived from an EMBL/GenBank/DDBJ whole genome shotgun (WGS) entry which is preliminary data.</text>
</comment>
<dbReference type="Proteomes" id="UP000181790">
    <property type="component" value="Unassembled WGS sequence"/>
</dbReference>
<proteinExistence type="predicted"/>
<reference evidence="3 4" key="1">
    <citation type="submission" date="2016-10" db="EMBL/GenBank/DDBJ databases">
        <title>Arsenicibacter rosenii gen. nov., sp. nov., an efficient arsenic-methylating bacterium isolated from an arsenic-contaminated paddy soil.</title>
        <authorList>
            <person name="Huang K."/>
        </authorList>
    </citation>
    <scope>NUCLEOTIDE SEQUENCE [LARGE SCALE GENOMIC DNA]</scope>
    <source>
        <strain evidence="3 4">SM-1</strain>
    </source>
</reference>
<dbReference type="AlphaFoldDB" id="A0A1S2VLV2"/>
<dbReference type="Pfam" id="PF11297">
    <property type="entry name" value="DUF3098"/>
    <property type="match status" value="1"/>
</dbReference>
<protein>
    <recommendedName>
        <fullName evidence="5">DUF3098 domain-containing protein</fullName>
    </recommendedName>
</protein>
<evidence type="ECO:0000313" key="3">
    <source>
        <dbReference type="EMBL" id="OIN59734.1"/>
    </source>
</evidence>